<reference evidence="1 2" key="1">
    <citation type="journal article" date="2013" name="Stand. Genomic Sci.">
        <title>Genomic Encyclopedia of Type Strains, Phase I: The one thousand microbial genomes (KMG-I) project.</title>
        <authorList>
            <person name="Kyrpides N.C."/>
            <person name="Woyke T."/>
            <person name="Eisen J.A."/>
            <person name="Garrity G."/>
            <person name="Lilburn T.G."/>
            <person name="Beck B.J."/>
            <person name="Whitman W.B."/>
            <person name="Hugenholtz P."/>
            <person name="Klenk H.P."/>
        </authorList>
    </citation>
    <scope>NUCLEOTIDE SEQUENCE [LARGE SCALE GENOMIC DNA]</scope>
    <source>
        <strain evidence="1 2">DSM 45044</strain>
    </source>
</reference>
<comment type="caution">
    <text evidence="1">The sequence shown here is derived from an EMBL/GenBank/DDBJ whole genome shotgun (WGS) entry which is preliminary data.</text>
</comment>
<sequence>MYGLPTTEDAPTVVPTMGRPVDPVRSAGFHANARALELMATPAPPSGLVLGRDAEQKPVVAPIFRPDPVKAVVVGGAFAARLVVFRALAVGARVAVCTTRPQLWEGLGRGATGRDDRLAVLHGDRPVTVDANPHSPALYVYDVGEHGTSTTPILGPWRTQLTILPKLTLYGSQAVEESHVTILQRLGAEEVAAASATLRVSGETIGLFQMLYDDMFAMMRIGAKERYVWANATSIERRMFGEPVRDM</sequence>
<evidence type="ECO:0000313" key="1">
    <source>
        <dbReference type="EMBL" id="TWJ07638.1"/>
    </source>
</evidence>
<dbReference type="Proteomes" id="UP000321617">
    <property type="component" value="Unassembled WGS sequence"/>
</dbReference>
<accession>A0A562UPV1</accession>
<protein>
    <submittedName>
        <fullName evidence="1">Uncharacterized protein</fullName>
    </submittedName>
</protein>
<gene>
    <name evidence="1" type="ORF">LX16_5124</name>
</gene>
<keyword evidence="2" id="KW-1185">Reference proteome</keyword>
<evidence type="ECO:0000313" key="2">
    <source>
        <dbReference type="Proteomes" id="UP000321617"/>
    </source>
</evidence>
<dbReference type="AlphaFoldDB" id="A0A562UPV1"/>
<name>A0A562UPV1_9ACTN</name>
<organism evidence="1 2">
    <name type="scientific">Stackebrandtia albiflava</name>
    <dbReference type="NCBI Taxonomy" id="406432"/>
    <lineage>
        <taxon>Bacteria</taxon>
        <taxon>Bacillati</taxon>
        <taxon>Actinomycetota</taxon>
        <taxon>Actinomycetes</taxon>
        <taxon>Glycomycetales</taxon>
        <taxon>Glycomycetaceae</taxon>
        <taxon>Stackebrandtia</taxon>
    </lineage>
</organism>
<dbReference type="EMBL" id="VLLL01000011">
    <property type="protein sequence ID" value="TWJ07638.1"/>
    <property type="molecule type" value="Genomic_DNA"/>
</dbReference>
<proteinExistence type="predicted"/>